<dbReference type="STRING" id="1344003.SAMN05445060_2619"/>
<dbReference type="InterPro" id="IPR015424">
    <property type="entry name" value="PyrdxlP-dep_Trfase"/>
</dbReference>
<dbReference type="RefSeq" id="WP_076480157.1">
    <property type="nucleotide sequence ID" value="NZ_FTNT01000007.1"/>
</dbReference>
<dbReference type="Proteomes" id="UP000186218">
    <property type="component" value="Unassembled WGS sequence"/>
</dbReference>
<dbReference type="InterPro" id="IPR004839">
    <property type="entry name" value="Aminotransferase_I/II_large"/>
</dbReference>
<keyword evidence="2" id="KW-0663">Pyridoxal phosphate</keyword>
<dbReference type="CDD" id="cd00609">
    <property type="entry name" value="AAT_like"/>
    <property type="match status" value="1"/>
</dbReference>
<comment type="similarity">
    <text evidence="3">Belongs to the class-I pyridoxal-phosphate-dependent aminotransferase family.</text>
</comment>
<dbReference type="InterPro" id="IPR015422">
    <property type="entry name" value="PyrdxlP-dep_Trfase_small"/>
</dbReference>
<dbReference type="OrthoDB" id="3401872at2"/>
<dbReference type="InterPro" id="IPR015421">
    <property type="entry name" value="PyrdxlP-dep_Trfase_major"/>
</dbReference>
<dbReference type="SUPFAM" id="SSF53383">
    <property type="entry name" value="PLP-dependent transferases"/>
    <property type="match status" value="1"/>
</dbReference>
<dbReference type="Gene3D" id="3.40.640.10">
    <property type="entry name" value="Type I PLP-dependent aspartate aminotransferase-like (Major domain)"/>
    <property type="match status" value="1"/>
</dbReference>
<dbReference type="Gene3D" id="3.90.1150.10">
    <property type="entry name" value="Aspartate Aminotransferase, domain 1"/>
    <property type="match status" value="1"/>
</dbReference>
<accession>A0A1N7G9E5</accession>
<dbReference type="PANTHER" id="PTHR42885:SF1">
    <property type="entry name" value="THREONINE-PHOSPHATE DECARBOXYLASE"/>
    <property type="match status" value="1"/>
</dbReference>
<evidence type="ECO:0000313" key="5">
    <source>
        <dbReference type="EMBL" id="SIS09137.1"/>
    </source>
</evidence>
<proteinExistence type="inferred from homology"/>
<comment type="cofactor">
    <cofactor evidence="1 3">
        <name>pyridoxal 5'-phosphate</name>
        <dbReference type="ChEBI" id="CHEBI:597326"/>
    </cofactor>
</comment>
<reference evidence="5 6" key="1">
    <citation type="submission" date="2017-01" db="EMBL/GenBank/DDBJ databases">
        <authorList>
            <person name="Mah S.A."/>
            <person name="Swanson W.J."/>
            <person name="Moy G.W."/>
            <person name="Vacquier V.D."/>
        </authorList>
    </citation>
    <scope>NUCLEOTIDE SEQUENCE [LARGE SCALE GENOMIC DNA]</scope>
    <source>
        <strain evidence="5 6">CPCC 203464</strain>
    </source>
</reference>
<dbReference type="Pfam" id="PF00155">
    <property type="entry name" value="Aminotran_1_2"/>
    <property type="match status" value="1"/>
</dbReference>
<dbReference type="InterPro" id="IPR004838">
    <property type="entry name" value="NHTrfase_class1_PyrdxlP-BS"/>
</dbReference>
<dbReference type="EMBL" id="FTNT01000007">
    <property type="protein sequence ID" value="SIS09137.1"/>
    <property type="molecule type" value="Genomic_DNA"/>
</dbReference>
<dbReference type="EC" id="2.6.1.-" evidence="3"/>
<evidence type="ECO:0000313" key="6">
    <source>
        <dbReference type="Proteomes" id="UP000186218"/>
    </source>
</evidence>
<evidence type="ECO:0000256" key="1">
    <source>
        <dbReference type="ARBA" id="ARBA00001933"/>
    </source>
</evidence>
<evidence type="ECO:0000259" key="4">
    <source>
        <dbReference type="Pfam" id="PF00155"/>
    </source>
</evidence>
<dbReference type="AlphaFoldDB" id="A0A1N7G9E5"/>
<organism evidence="5 6">
    <name type="scientific">Williamsia sterculiae</name>
    <dbReference type="NCBI Taxonomy" id="1344003"/>
    <lineage>
        <taxon>Bacteria</taxon>
        <taxon>Bacillati</taxon>
        <taxon>Actinomycetota</taxon>
        <taxon>Actinomycetes</taxon>
        <taxon>Mycobacteriales</taxon>
        <taxon>Nocardiaceae</taxon>
        <taxon>Williamsia</taxon>
    </lineage>
</organism>
<keyword evidence="3 5" id="KW-0808">Transferase</keyword>
<protein>
    <recommendedName>
        <fullName evidence="3">Aminotransferase</fullName>
        <ecNumber evidence="3">2.6.1.-</ecNumber>
    </recommendedName>
</protein>
<dbReference type="PROSITE" id="PS00105">
    <property type="entry name" value="AA_TRANSFER_CLASS_1"/>
    <property type="match status" value="1"/>
</dbReference>
<keyword evidence="3 5" id="KW-0032">Aminotransferase</keyword>
<sequence length="357" mass="37844">MKPGSAGVAMRPDLDLAHHGDVDAVPGLLDFAVNVRGGTPDWLLDDLRDRLVDLGRYPAADDARAASDALAERHRRPSDEVLPLAGAAEGFALLPTLAPRSCALIQPSFTEPERVLRAAGVPVVQVPTGDGWRLDPAAVPDDADMVIVGNPTNPTSVLHPRRDIEALRRPGRIVVVDEAFADMVLGEAESVAAVRHPDVLVIRSITKTFALPGLRAGYLLGPADLLSKLAAVRPHWPLGTLQLAALHSCAQPRGVAYAHDQARTMAAERDHLVTALRDVGIVVCVEPAGPFVLVRVPDGVRYKRGLADRGIAVRGCASFRGLDADHLRLAVREAGAVATLVRALRDIGTSDEGRAAG</sequence>
<feature type="domain" description="Aminotransferase class I/classII large" evidence="4">
    <location>
        <begin position="54"/>
        <end position="342"/>
    </location>
</feature>
<keyword evidence="6" id="KW-1185">Reference proteome</keyword>
<evidence type="ECO:0000256" key="3">
    <source>
        <dbReference type="RuleBase" id="RU000481"/>
    </source>
</evidence>
<name>A0A1N7G9E5_9NOCA</name>
<dbReference type="PANTHER" id="PTHR42885">
    <property type="entry name" value="HISTIDINOL-PHOSPHATE AMINOTRANSFERASE-RELATED"/>
    <property type="match status" value="1"/>
</dbReference>
<dbReference type="GO" id="GO:0008483">
    <property type="term" value="F:transaminase activity"/>
    <property type="evidence" value="ECO:0007669"/>
    <property type="project" value="UniProtKB-KW"/>
</dbReference>
<dbReference type="GO" id="GO:0030170">
    <property type="term" value="F:pyridoxal phosphate binding"/>
    <property type="evidence" value="ECO:0007669"/>
    <property type="project" value="InterPro"/>
</dbReference>
<dbReference type="NCBIfam" id="NF005915">
    <property type="entry name" value="PRK07908.1"/>
    <property type="match status" value="1"/>
</dbReference>
<evidence type="ECO:0000256" key="2">
    <source>
        <dbReference type="ARBA" id="ARBA00022898"/>
    </source>
</evidence>
<gene>
    <name evidence="5" type="ORF">SAMN05445060_2619</name>
</gene>